<keyword evidence="1" id="KW-0472">Membrane</keyword>
<evidence type="ECO:0000259" key="3">
    <source>
        <dbReference type="Pfam" id="PF17802"/>
    </source>
</evidence>
<evidence type="ECO:0000256" key="1">
    <source>
        <dbReference type="SAM" id="Phobius"/>
    </source>
</evidence>
<feature type="transmembrane region" description="Helical" evidence="1">
    <location>
        <begin position="460"/>
        <end position="482"/>
    </location>
</feature>
<organism evidence="4 5">
    <name type="scientific">Roseburia porci</name>
    <dbReference type="NCBI Taxonomy" id="2605790"/>
    <lineage>
        <taxon>Bacteria</taxon>
        <taxon>Bacillati</taxon>
        <taxon>Bacillota</taxon>
        <taxon>Clostridia</taxon>
        <taxon>Lachnospirales</taxon>
        <taxon>Lachnospiraceae</taxon>
        <taxon>Roseburia</taxon>
    </lineage>
</organism>
<dbReference type="RefSeq" id="WP_154429594.1">
    <property type="nucleotide sequence ID" value="NZ_VUNI01000007.1"/>
</dbReference>
<reference evidence="4 5" key="1">
    <citation type="submission" date="2019-08" db="EMBL/GenBank/DDBJ databases">
        <title>In-depth cultivation of the pig gut microbiome towards novel bacterial diversity and tailored functional studies.</title>
        <authorList>
            <person name="Wylensek D."/>
            <person name="Hitch T.C.A."/>
            <person name="Clavel T."/>
        </authorList>
    </citation>
    <scope>NUCLEOTIDE SEQUENCE [LARGE SCALE GENOMIC DNA]</scope>
    <source>
        <strain evidence="4 5">MUC/MUC-530-WT-4D</strain>
    </source>
</reference>
<name>A0A6L5YQE3_9FIRM</name>
<keyword evidence="1" id="KW-0812">Transmembrane</keyword>
<dbReference type="InterPro" id="IPR041033">
    <property type="entry name" value="SpaA_PFL_dom_1"/>
</dbReference>
<evidence type="ECO:0000256" key="2">
    <source>
        <dbReference type="SAM" id="SignalP"/>
    </source>
</evidence>
<keyword evidence="5" id="KW-1185">Reference proteome</keyword>
<feature type="domain" description="SpaA-like prealbumin fold" evidence="3">
    <location>
        <begin position="339"/>
        <end position="429"/>
    </location>
</feature>
<proteinExistence type="predicted"/>
<accession>A0A6L5YQE3</accession>
<protein>
    <recommendedName>
        <fullName evidence="3">SpaA-like prealbumin fold domain-containing protein</fullName>
    </recommendedName>
</protein>
<feature type="chain" id="PRO_5027018061" description="SpaA-like prealbumin fold domain-containing protein" evidence="2">
    <location>
        <begin position="26"/>
        <end position="489"/>
    </location>
</feature>
<dbReference type="Proteomes" id="UP000474024">
    <property type="component" value="Unassembled WGS sequence"/>
</dbReference>
<feature type="signal peptide" evidence="2">
    <location>
        <begin position="1"/>
        <end position="25"/>
    </location>
</feature>
<dbReference type="Pfam" id="PF17802">
    <property type="entry name" value="SpaA"/>
    <property type="match status" value="1"/>
</dbReference>
<keyword evidence="1" id="KW-1133">Transmembrane helix</keyword>
<dbReference type="Gene3D" id="2.60.40.740">
    <property type="match status" value="1"/>
</dbReference>
<gene>
    <name evidence="4" type="ORF">FYJ75_06190</name>
</gene>
<dbReference type="AlphaFoldDB" id="A0A6L5YQE3"/>
<evidence type="ECO:0000313" key="5">
    <source>
        <dbReference type="Proteomes" id="UP000474024"/>
    </source>
</evidence>
<keyword evidence="2" id="KW-0732">Signal</keyword>
<dbReference type="Gene3D" id="2.60.40.10">
    <property type="entry name" value="Immunoglobulins"/>
    <property type="match status" value="1"/>
</dbReference>
<sequence>MKLKKIAAVIMMAAMIGGTGVTAYAQDAKPVTIDVQKAGETAQFQYLQLICADNSTETGWAFTSDDIAKNYRDAFGSEYSDQQLIWMLIQKADPDAKVPDGTKIIDDGQIADALENVAKANYELSEKVKKISVEEAGLYYIAGTEQDYTYSPMAAYVGFTYETKGDVKGELTTNGVTAKKATEHIVKSAQDEDKVTEIGRTVTYEITSVVPYFAENTTNRGYWVNDKLNGAEYVTSENKIQLKVTVGDAKEQTYTADVVKNEDGTQSFYADLSKIVADNSNANKEIRITYQAVVTDVTVGNTASIGSGENDPEFGKDEEKLYTGNITITKYASDKDNDDLSDNAKLAGARFKVYKKSSDDSREYAAFQKVNGRYLFDGWKTEAEATEIETGEDGTAKVEGLDLGTYYFEETKAPKGYSVNKKDVSATLTLGNEEIATGTVAEGTYMIDTTLSGLPSAGGVGTAIFTIAGCSIMIAAAGYGIMAHRKAER</sequence>
<dbReference type="EMBL" id="VUNI01000007">
    <property type="protein sequence ID" value="MST74630.1"/>
    <property type="molecule type" value="Genomic_DNA"/>
</dbReference>
<dbReference type="InterPro" id="IPR013783">
    <property type="entry name" value="Ig-like_fold"/>
</dbReference>
<comment type="caution">
    <text evidence="4">The sequence shown here is derived from an EMBL/GenBank/DDBJ whole genome shotgun (WGS) entry which is preliminary data.</text>
</comment>
<evidence type="ECO:0000313" key="4">
    <source>
        <dbReference type="EMBL" id="MST74630.1"/>
    </source>
</evidence>